<dbReference type="EMBL" id="JACXVP010000003">
    <property type="protein sequence ID" value="KAG5615285.1"/>
    <property type="molecule type" value="Genomic_DNA"/>
</dbReference>
<sequence>MEERMQQRMQEKFNAQKDTMERDVTVNIIAQLQRLNPGLTLDPNMLRFTVGSPEDRAALQLINRPSVGCNNQVKLSVYKGWPMALATLLGASPGQYPTGRFGKVSKMKKGEKIIYSNEDDLDLTREDF</sequence>
<dbReference type="OrthoDB" id="1292624at2759"/>
<evidence type="ECO:0000313" key="1">
    <source>
        <dbReference type="EMBL" id="KAG5615285.1"/>
    </source>
</evidence>
<evidence type="ECO:0000313" key="2">
    <source>
        <dbReference type="Proteomes" id="UP000824120"/>
    </source>
</evidence>
<organism evidence="1 2">
    <name type="scientific">Solanum commersonii</name>
    <name type="common">Commerson's wild potato</name>
    <name type="synonym">Commerson's nightshade</name>
    <dbReference type="NCBI Taxonomy" id="4109"/>
    <lineage>
        <taxon>Eukaryota</taxon>
        <taxon>Viridiplantae</taxon>
        <taxon>Streptophyta</taxon>
        <taxon>Embryophyta</taxon>
        <taxon>Tracheophyta</taxon>
        <taxon>Spermatophyta</taxon>
        <taxon>Magnoliopsida</taxon>
        <taxon>eudicotyledons</taxon>
        <taxon>Gunneridae</taxon>
        <taxon>Pentapetalae</taxon>
        <taxon>asterids</taxon>
        <taxon>lamiids</taxon>
        <taxon>Solanales</taxon>
        <taxon>Solanaceae</taxon>
        <taxon>Solanoideae</taxon>
        <taxon>Solaneae</taxon>
        <taxon>Solanum</taxon>
    </lineage>
</organism>
<proteinExistence type="predicted"/>
<keyword evidence="2" id="KW-1185">Reference proteome</keyword>
<name>A0A9J5ZSN3_SOLCO</name>
<protein>
    <submittedName>
        <fullName evidence="1">Uncharacterized protein</fullName>
    </submittedName>
</protein>
<accession>A0A9J5ZSN3</accession>
<gene>
    <name evidence="1" type="ORF">H5410_015109</name>
</gene>
<dbReference type="AlphaFoldDB" id="A0A9J5ZSN3"/>
<reference evidence="1 2" key="1">
    <citation type="submission" date="2020-09" db="EMBL/GenBank/DDBJ databases">
        <title>De no assembly of potato wild relative species, Solanum commersonii.</title>
        <authorList>
            <person name="Cho K."/>
        </authorList>
    </citation>
    <scope>NUCLEOTIDE SEQUENCE [LARGE SCALE GENOMIC DNA]</scope>
    <source>
        <strain evidence="1">LZ3.2</strain>
        <tissue evidence="1">Leaf</tissue>
    </source>
</reference>
<dbReference type="Proteomes" id="UP000824120">
    <property type="component" value="Chromosome 3"/>
</dbReference>
<comment type="caution">
    <text evidence="1">The sequence shown here is derived from an EMBL/GenBank/DDBJ whole genome shotgun (WGS) entry which is preliminary data.</text>
</comment>